<dbReference type="PANTHER" id="PTHR34547">
    <property type="entry name" value="YACP-LIKE NYN DOMAIN PROTEIN"/>
    <property type="match status" value="1"/>
</dbReference>
<sequence>MPLSLPRALLLVDGYNIIGVWSHLKKTRDRDGLEASRRLLIEALANYSALQDWDTQVVFDAQYRDAQSSRELVTNHLSVHYTDFGETADTYIERVCATGPRQTGRRQRTIVSTSDRALQLTAMGYGAEWMSPQHLRKSVEAADRHRQLNQKSRPLGQSRFLFQSLDAKTQKRLANLRFELQPPKK</sequence>
<comment type="caution">
    <text evidence="1">The sequence shown here is derived from an EMBL/GenBank/DDBJ whole genome shotgun (WGS) entry which is preliminary data.</text>
</comment>
<protein>
    <submittedName>
        <fullName evidence="1">NYN domain-containing protein</fullName>
    </submittedName>
</protein>
<dbReference type="EMBL" id="DSPX01000199">
    <property type="protein sequence ID" value="HGG02790.1"/>
    <property type="molecule type" value="Genomic_DNA"/>
</dbReference>
<accession>A0A7C3VRH4</accession>
<dbReference type="PANTHER" id="PTHR34547:SF1">
    <property type="entry name" value="YACP-LIKE NYN DOMAIN PROTEIN"/>
    <property type="match status" value="1"/>
</dbReference>
<evidence type="ECO:0000313" key="1">
    <source>
        <dbReference type="EMBL" id="HGG02790.1"/>
    </source>
</evidence>
<proteinExistence type="predicted"/>
<dbReference type="CDD" id="cd10912">
    <property type="entry name" value="PIN_YacP-like"/>
    <property type="match status" value="1"/>
</dbReference>
<dbReference type="InterPro" id="IPR010298">
    <property type="entry name" value="YacP-like"/>
</dbReference>
<gene>
    <name evidence="1" type="ORF">ENR15_19650</name>
</gene>
<organism evidence="1">
    <name type="scientific">Planktothricoides sp. SpSt-374</name>
    <dbReference type="NCBI Taxonomy" id="2282167"/>
    <lineage>
        <taxon>Bacteria</taxon>
        <taxon>Bacillati</taxon>
        <taxon>Cyanobacteriota</taxon>
        <taxon>Cyanophyceae</taxon>
        <taxon>Oscillatoriophycideae</taxon>
        <taxon>Oscillatoriales</taxon>
        <taxon>Oscillatoriaceae</taxon>
        <taxon>Planktothricoides</taxon>
    </lineage>
</organism>
<reference evidence="1" key="1">
    <citation type="journal article" date="2020" name="mSystems">
        <title>Genome- and Community-Level Interaction Insights into Carbon Utilization and Element Cycling Functions of Hydrothermarchaeota in Hydrothermal Sediment.</title>
        <authorList>
            <person name="Zhou Z."/>
            <person name="Liu Y."/>
            <person name="Xu W."/>
            <person name="Pan J."/>
            <person name="Luo Z.H."/>
            <person name="Li M."/>
        </authorList>
    </citation>
    <scope>NUCLEOTIDE SEQUENCE [LARGE SCALE GENOMIC DNA]</scope>
    <source>
        <strain evidence="1">SpSt-374</strain>
    </source>
</reference>
<name>A0A7C3VRH4_9CYAN</name>
<dbReference type="Pfam" id="PF05991">
    <property type="entry name" value="NYN_YacP"/>
    <property type="match status" value="1"/>
</dbReference>
<dbReference type="AlphaFoldDB" id="A0A7C3VRH4"/>